<dbReference type="RefSeq" id="XP_038782527.1">
    <property type="nucleotide sequence ID" value="XM_038934726.1"/>
</dbReference>
<sequence length="136" mass="15401">MPIGLHSHSTFSLAELYDALYQRTCAISDCSNTAKYINMGSLVRVCETCVYPRVWWIIKSFASNYYCAQKVRTSEHTEENEKPLEKEVTAYKVQMDERIDFVEVGVLERRGRGIEGVLGKGINDGDLDRRWAGGSA</sequence>
<gene>
    <name evidence="1" type="ORF">GT037_009679</name>
</gene>
<dbReference type="GeneID" id="62207904"/>
<dbReference type="Proteomes" id="UP000596902">
    <property type="component" value="Unassembled WGS sequence"/>
</dbReference>
<name>A0A8H7AZP4_9PLEO</name>
<reference evidence="1" key="1">
    <citation type="submission" date="2020-01" db="EMBL/GenBank/DDBJ databases">
        <authorList>
            <person name="Feng Z.H.Z."/>
        </authorList>
    </citation>
    <scope>NUCLEOTIDE SEQUENCE</scope>
    <source>
        <strain evidence="1">CBS107.38</strain>
    </source>
</reference>
<evidence type="ECO:0000313" key="1">
    <source>
        <dbReference type="EMBL" id="KAF7672169.1"/>
    </source>
</evidence>
<organism evidence="1 2">
    <name type="scientific">Alternaria burnsii</name>
    <dbReference type="NCBI Taxonomy" id="1187904"/>
    <lineage>
        <taxon>Eukaryota</taxon>
        <taxon>Fungi</taxon>
        <taxon>Dikarya</taxon>
        <taxon>Ascomycota</taxon>
        <taxon>Pezizomycotina</taxon>
        <taxon>Dothideomycetes</taxon>
        <taxon>Pleosporomycetidae</taxon>
        <taxon>Pleosporales</taxon>
        <taxon>Pleosporineae</taxon>
        <taxon>Pleosporaceae</taxon>
        <taxon>Alternaria</taxon>
        <taxon>Alternaria sect. Alternaria</taxon>
    </lineage>
</organism>
<accession>A0A8H7AZP4</accession>
<protein>
    <submittedName>
        <fullName evidence="1">Uncharacterized protein</fullName>
    </submittedName>
</protein>
<dbReference type="AlphaFoldDB" id="A0A8H7AZP4"/>
<dbReference type="EMBL" id="JAAABM010000017">
    <property type="protein sequence ID" value="KAF7672169.1"/>
    <property type="molecule type" value="Genomic_DNA"/>
</dbReference>
<keyword evidence="2" id="KW-1185">Reference proteome</keyword>
<proteinExistence type="predicted"/>
<reference evidence="1" key="2">
    <citation type="submission" date="2020-08" db="EMBL/GenBank/DDBJ databases">
        <title>Draft Genome Sequence of Cumin Blight Pathogen Alternaria burnsii.</title>
        <authorList>
            <person name="Feng Z."/>
        </authorList>
    </citation>
    <scope>NUCLEOTIDE SEQUENCE</scope>
    <source>
        <strain evidence="1">CBS107.38</strain>
    </source>
</reference>
<comment type="caution">
    <text evidence="1">The sequence shown here is derived from an EMBL/GenBank/DDBJ whole genome shotgun (WGS) entry which is preliminary data.</text>
</comment>
<evidence type="ECO:0000313" key="2">
    <source>
        <dbReference type="Proteomes" id="UP000596902"/>
    </source>
</evidence>